<sequence length="144" mass="16266">MATLAPPRQLLFRILHADSSQSALVDLVMARVQSLVLSLPYEWAVLTAEEQEELYAVAWSLVDFNGVNLLTQARSQHPTLVEALQSLVNLIEDLNAPSPAHQLSRYRIRRPISEEDWETWAPSATAQINEAQLQQRLAKYAQSF</sequence>
<dbReference type="AlphaFoldDB" id="A0AAN1UTM0"/>
<name>A0AAN1UTM0_SYNEL</name>
<gene>
    <name evidence="1" type="ORF">DOP62_01920</name>
</gene>
<organism evidence="1 2">
    <name type="scientific">Synechococcus elongatus PCC 11801</name>
    <dbReference type="NCBI Taxonomy" id="2219813"/>
    <lineage>
        <taxon>Bacteria</taxon>
        <taxon>Bacillati</taxon>
        <taxon>Cyanobacteriota</taxon>
        <taxon>Cyanophyceae</taxon>
        <taxon>Synechococcales</taxon>
        <taxon>Synechococcaceae</taxon>
        <taxon>Synechococcus</taxon>
    </lineage>
</organism>
<dbReference type="Proteomes" id="UP000267249">
    <property type="component" value="Chromosome"/>
</dbReference>
<proteinExistence type="predicted"/>
<accession>A0AAN1UTM0</accession>
<reference evidence="1 2" key="1">
    <citation type="journal article" date="2018" name="Sci. Rep.">
        <title>Genome Features and Biochemical Characteristics of a Robust, Fast Growing and Naturally Transformable Cyanobacterium Synechococcus elongatus PCC 11801 Isolated from India.</title>
        <authorList>
            <person name="Jaiswal D."/>
            <person name="Sengupta A."/>
            <person name="Sohoni S."/>
            <person name="Sengupta S."/>
            <person name="Phadnavis A.G."/>
            <person name="Pakrasi H.B."/>
            <person name="Wangikar P.P."/>
        </authorList>
    </citation>
    <scope>NUCLEOTIDE SEQUENCE [LARGE SCALE GENOMIC DNA]</scope>
    <source>
        <strain evidence="1 2">PCC 11801</strain>
    </source>
</reference>
<protein>
    <submittedName>
        <fullName evidence="1">Uncharacterized protein</fullName>
    </submittedName>
</protein>
<evidence type="ECO:0000313" key="2">
    <source>
        <dbReference type="Proteomes" id="UP000267249"/>
    </source>
</evidence>
<dbReference type="EMBL" id="CP030139">
    <property type="protein sequence ID" value="AZB71643.1"/>
    <property type="molecule type" value="Genomic_DNA"/>
</dbReference>
<evidence type="ECO:0000313" key="1">
    <source>
        <dbReference type="EMBL" id="AZB71643.1"/>
    </source>
</evidence>